<dbReference type="GO" id="GO:0031207">
    <property type="term" value="C:Sec62/Sec63 complex"/>
    <property type="evidence" value="ECO:0007669"/>
    <property type="project" value="TreeGrafter"/>
</dbReference>
<feature type="domain" description="J" evidence="3">
    <location>
        <begin position="89"/>
        <end position="154"/>
    </location>
</feature>
<keyword evidence="2" id="KW-0812">Transmembrane</keyword>
<feature type="compositionally biased region" description="Polar residues" evidence="1">
    <location>
        <begin position="728"/>
        <end position="738"/>
    </location>
</feature>
<dbReference type="GO" id="GO:0006614">
    <property type="term" value="P:SRP-dependent cotranslational protein targeting to membrane"/>
    <property type="evidence" value="ECO:0007669"/>
    <property type="project" value="TreeGrafter"/>
</dbReference>
<dbReference type="EMBL" id="HBHL01011394">
    <property type="protein sequence ID" value="CAD9718666.1"/>
    <property type="molecule type" value="Transcribed_RNA"/>
</dbReference>
<protein>
    <recommendedName>
        <fullName evidence="3">J domain-containing protein</fullName>
    </recommendedName>
</protein>
<dbReference type="Gene3D" id="2.60.40.150">
    <property type="entry name" value="C2 domain"/>
    <property type="match status" value="1"/>
</dbReference>
<dbReference type="SMART" id="SM00271">
    <property type="entry name" value="DnaJ"/>
    <property type="match status" value="1"/>
</dbReference>
<feature type="compositionally biased region" description="Acidic residues" evidence="1">
    <location>
        <begin position="739"/>
        <end position="762"/>
    </location>
</feature>
<proteinExistence type="predicted"/>
<feature type="transmembrane region" description="Helical" evidence="2">
    <location>
        <begin position="12"/>
        <end position="29"/>
    </location>
</feature>
<name>A0A5B8MZS8_9CHLO</name>
<dbReference type="SUPFAM" id="SSF46565">
    <property type="entry name" value="Chaperone J-domain"/>
    <property type="match status" value="1"/>
</dbReference>
<dbReference type="SUPFAM" id="SSF81296">
    <property type="entry name" value="E set domains"/>
    <property type="match status" value="1"/>
</dbReference>
<dbReference type="SUPFAM" id="SSF158702">
    <property type="entry name" value="Sec63 N-terminal domain-like"/>
    <property type="match status" value="1"/>
</dbReference>
<accession>A0A5B8MZS8</accession>
<gene>
    <name evidence="6" type="ORF">A3770_20p85270</name>
    <name evidence="4" type="ORF">CPRI1469_LOCUS7532</name>
    <name evidence="5" type="ORF">CPRI1469_LOCUS7533</name>
</gene>
<feature type="region of interest" description="Disordered" evidence="1">
    <location>
        <begin position="683"/>
        <end position="829"/>
    </location>
</feature>
<sequence>MEDPTSTNEDLFSVFVVAILTVIAVPWTVSKVTSEAKEEVSLNVARGRKEKKKGFFGSRSNVVLTLLWLAILSLSIYIAYSSEEDQKFDPFEILELPTSATKKQIKSAYRKLSLKYHPDKNPDPAASEFFSNFVSKAYKTLTDETARENWEKYGHPDGPSSTKFGVALPTFLFRDNEKASIILLGLIVALAIIIPVAYAIFYLNKSKKYANNVMVETLGIWLNQQQSPVHIKQAHSIHRVIETLTCAAEFVEIKVARKHYPLLEQLMKNLIRFKALKEGDKMFKKKVELIRSHFAVLAWTYRIDIPKELKQEQILKVIPKLAGELVKAAAIPRIARHNYCWFAPTQAVIETMQCIFQAVPTDVKRPRTQSVTSNSSKALQGKSGLYQLPHVDEHVMKMMAKGTPGGIKVKTLDEMLKLSDSDLKSLLEFALDRDLGERGVNETFTMVRALPRVEVTSCKMYVEQEEGIVVFDPTLVELNVMLKRDSHKSDIVQQMKNLSAASRSKYDSLVEEFVSKAGSEDKVTNEKMVDEVLDTLEEIFNIPKTKGQQMMAETPLLPFKKAERWYFLVGDVKANLLYCYGNVEMDEAEECGFRDTLLEEFSKSCHAKVDAMKTGDYDYANIKKMLPGKLSDLRSKSGCRRVILGFRAPPPGDYDVSIMILSDAYLGCDVFLQRKITVDSKARAAGAKEENPEKSHEKQKRAKLRAEKAAAKAAARLNSIDSDDEVDSNISSATQLDLESSDDDVPPLESDDEAEFSSDEESSAANQQAAVEEDDMDSDFSYDSQDTGTDIDEEFEALEMKHWTVQPVEDRPPPPRRSAKKKNCNSTCC</sequence>
<keyword evidence="2" id="KW-1133">Transmembrane helix</keyword>
<reference evidence="6 7" key="1">
    <citation type="submission" date="2018-07" db="EMBL/GenBank/DDBJ databases">
        <title>The complete nuclear genome of the prasinophyte Chloropicon primus (CCMP1205).</title>
        <authorList>
            <person name="Pombert J.-F."/>
            <person name="Otis C."/>
            <person name="Turmel M."/>
            <person name="Lemieux C."/>
        </authorList>
    </citation>
    <scope>NUCLEOTIDE SEQUENCE [LARGE SCALE GENOMIC DNA]</scope>
    <source>
        <strain evidence="6 7">CCMP1205</strain>
    </source>
</reference>
<keyword evidence="7" id="KW-1185">Reference proteome</keyword>
<evidence type="ECO:0000313" key="4">
    <source>
        <dbReference type="EMBL" id="CAD9718666.1"/>
    </source>
</evidence>
<keyword evidence="2" id="KW-0472">Membrane</keyword>
<organism evidence="6 7">
    <name type="scientific">Chloropicon primus</name>
    <dbReference type="NCBI Taxonomy" id="1764295"/>
    <lineage>
        <taxon>Eukaryota</taxon>
        <taxon>Viridiplantae</taxon>
        <taxon>Chlorophyta</taxon>
        <taxon>Chloropicophyceae</taxon>
        <taxon>Chloropicales</taxon>
        <taxon>Chloropicaceae</taxon>
        <taxon>Chloropicon</taxon>
    </lineage>
</organism>
<dbReference type="GO" id="GO:0008320">
    <property type="term" value="F:protein transmembrane transporter activity"/>
    <property type="evidence" value="ECO:0007669"/>
    <property type="project" value="TreeGrafter"/>
</dbReference>
<dbReference type="GO" id="GO:0003723">
    <property type="term" value="F:RNA binding"/>
    <property type="evidence" value="ECO:0007669"/>
    <property type="project" value="TreeGrafter"/>
</dbReference>
<evidence type="ECO:0000259" key="3">
    <source>
        <dbReference type="PROSITE" id="PS50076"/>
    </source>
</evidence>
<evidence type="ECO:0000256" key="2">
    <source>
        <dbReference type="SAM" id="Phobius"/>
    </source>
</evidence>
<dbReference type="Gene3D" id="1.10.287.110">
    <property type="entry name" value="DnaJ domain"/>
    <property type="match status" value="1"/>
</dbReference>
<feature type="transmembrane region" description="Helical" evidence="2">
    <location>
        <begin position="181"/>
        <end position="203"/>
    </location>
</feature>
<feature type="compositionally biased region" description="Acidic residues" evidence="1">
    <location>
        <begin position="771"/>
        <end position="780"/>
    </location>
</feature>
<dbReference type="Gene3D" id="1.10.3380.10">
    <property type="entry name" value="Sec63 N-terminal domain-like domain"/>
    <property type="match status" value="1"/>
</dbReference>
<dbReference type="InterPro" id="IPR001623">
    <property type="entry name" value="DnaJ_domain"/>
</dbReference>
<dbReference type="EMBL" id="HBHL01011395">
    <property type="protein sequence ID" value="CAD9718667.1"/>
    <property type="molecule type" value="Transcribed_RNA"/>
</dbReference>
<dbReference type="PANTHER" id="PTHR24075:SF0">
    <property type="entry name" value="TRANSLOCATION PROTEIN SEC63 HOMOLOG"/>
    <property type="match status" value="1"/>
</dbReference>
<dbReference type="AlphaFoldDB" id="A0A5B8MZS8"/>
<dbReference type="STRING" id="1764295.A0A5B8MZS8"/>
<dbReference type="Proteomes" id="UP000316726">
    <property type="component" value="Chromosome 20"/>
</dbReference>
<dbReference type="InterPro" id="IPR036869">
    <property type="entry name" value="J_dom_sf"/>
</dbReference>
<dbReference type="Pfam" id="PF00226">
    <property type="entry name" value="DnaJ"/>
    <property type="match status" value="1"/>
</dbReference>
<feature type="transmembrane region" description="Helical" evidence="2">
    <location>
        <begin position="61"/>
        <end position="80"/>
    </location>
</feature>
<dbReference type="OrthoDB" id="1734229at2759"/>
<dbReference type="GO" id="GO:0006620">
    <property type="term" value="P:post-translational protein targeting to endoplasmic reticulum membrane"/>
    <property type="evidence" value="ECO:0007669"/>
    <property type="project" value="TreeGrafter"/>
</dbReference>
<dbReference type="PRINTS" id="PR00625">
    <property type="entry name" value="JDOMAIN"/>
</dbReference>
<evidence type="ECO:0000313" key="7">
    <source>
        <dbReference type="Proteomes" id="UP000316726"/>
    </source>
</evidence>
<dbReference type="InterPro" id="IPR035892">
    <property type="entry name" value="C2_domain_sf"/>
</dbReference>
<dbReference type="PROSITE" id="PS50076">
    <property type="entry name" value="DNAJ_2"/>
    <property type="match status" value="1"/>
</dbReference>
<evidence type="ECO:0000313" key="5">
    <source>
        <dbReference type="EMBL" id="CAD9718667.1"/>
    </source>
</evidence>
<dbReference type="PANTHER" id="PTHR24075">
    <property type="entry name" value="SEC63 DOMAIN-CONTAINING"/>
    <property type="match status" value="1"/>
</dbReference>
<dbReference type="EMBL" id="CP031053">
    <property type="protein sequence ID" value="QDZ26009.1"/>
    <property type="molecule type" value="Genomic_DNA"/>
</dbReference>
<evidence type="ECO:0000313" key="6">
    <source>
        <dbReference type="EMBL" id="QDZ26009.1"/>
    </source>
</evidence>
<feature type="compositionally biased region" description="Basic and acidic residues" evidence="1">
    <location>
        <begin position="683"/>
        <end position="696"/>
    </location>
</feature>
<dbReference type="CDD" id="cd06257">
    <property type="entry name" value="DnaJ"/>
    <property type="match status" value="1"/>
</dbReference>
<reference evidence="4" key="2">
    <citation type="submission" date="2021-01" db="EMBL/GenBank/DDBJ databases">
        <authorList>
            <person name="Corre E."/>
            <person name="Pelletier E."/>
            <person name="Niang G."/>
            <person name="Scheremetjew M."/>
            <person name="Finn R."/>
            <person name="Kale V."/>
            <person name="Holt S."/>
            <person name="Cochrane G."/>
            <person name="Meng A."/>
            <person name="Brown T."/>
            <person name="Cohen L."/>
        </authorList>
    </citation>
    <scope>NUCLEOTIDE SEQUENCE</scope>
    <source>
        <strain evidence="4">CCMP1205</strain>
    </source>
</reference>
<dbReference type="InterPro" id="IPR014756">
    <property type="entry name" value="Ig_E-set"/>
</dbReference>
<evidence type="ECO:0000256" key="1">
    <source>
        <dbReference type="SAM" id="MobiDB-lite"/>
    </source>
</evidence>
<feature type="compositionally biased region" description="Basic and acidic residues" evidence="1">
    <location>
        <begin position="798"/>
        <end position="813"/>
    </location>
</feature>